<feature type="region of interest" description="Disordered" evidence="1">
    <location>
        <begin position="80"/>
        <end position="104"/>
    </location>
</feature>
<reference evidence="3 4" key="1">
    <citation type="submission" date="2016-10" db="EMBL/GenBank/DDBJ databases">
        <authorList>
            <person name="de Groot N.N."/>
        </authorList>
    </citation>
    <scope>NUCLEOTIDE SEQUENCE [LARGE SCALE GENOMIC DNA]</scope>
    <source>
        <strain evidence="3 4">DSM 44215</strain>
    </source>
</reference>
<protein>
    <submittedName>
        <fullName evidence="3">Uncharacterized protein</fullName>
    </submittedName>
</protein>
<dbReference type="Proteomes" id="UP000183180">
    <property type="component" value="Unassembled WGS sequence"/>
</dbReference>
<keyword evidence="2" id="KW-0472">Membrane</keyword>
<feature type="region of interest" description="Disordered" evidence="1">
    <location>
        <begin position="267"/>
        <end position="344"/>
    </location>
</feature>
<keyword evidence="2" id="KW-1133">Transmembrane helix</keyword>
<evidence type="ECO:0000256" key="1">
    <source>
        <dbReference type="SAM" id="MobiDB-lite"/>
    </source>
</evidence>
<gene>
    <name evidence="3" type="ORF">SAMN04488548_1343319</name>
</gene>
<proteinExistence type="predicted"/>
<name>A0A1H2KK05_9ACTN</name>
<accession>A0A1H2KK05</accession>
<keyword evidence="2" id="KW-0812">Transmembrane</keyword>
<feature type="compositionally biased region" description="Low complexity" evidence="1">
    <location>
        <begin position="267"/>
        <end position="309"/>
    </location>
</feature>
<dbReference type="RefSeq" id="WP_074851985.1">
    <property type="nucleotide sequence ID" value="NZ_FNLM01000034.1"/>
</dbReference>
<feature type="compositionally biased region" description="Basic and acidic residues" evidence="1">
    <location>
        <begin position="314"/>
        <end position="324"/>
    </location>
</feature>
<evidence type="ECO:0000313" key="3">
    <source>
        <dbReference type="EMBL" id="SDU68731.1"/>
    </source>
</evidence>
<dbReference type="OrthoDB" id="3790724at2"/>
<evidence type="ECO:0000256" key="2">
    <source>
        <dbReference type="SAM" id="Phobius"/>
    </source>
</evidence>
<dbReference type="AlphaFoldDB" id="A0A1H2KK05"/>
<organism evidence="3 4">
    <name type="scientific">Gordonia westfalica</name>
    <dbReference type="NCBI Taxonomy" id="158898"/>
    <lineage>
        <taxon>Bacteria</taxon>
        <taxon>Bacillati</taxon>
        <taxon>Actinomycetota</taxon>
        <taxon>Actinomycetes</taxon>
        <taxon>Mycobacteriales</taxon>
        <taxon>Gordoniaceae</taxon>
        <taxon>Gordonia</taxon>
    </lineage>
</organism>
<evidence type="ECO:0000313" key="4">
    <source>
        <dbReference type="Proteomes" id="UP000183180"/>
    </source>
</evidence>
<feature type="transmembrane region" description="Helical" evidence="2">
    <location>
        <begin position="45"/>
        <end position="74"/>
    </location>
</feature>
<dbReference type="STRING" id="158898.SAMN04488548_1343319"/>
<dbReference type="EMBL" id="FNLM01000034">
    <property type="protein sequence ID" value="SDU68731.1"/>
    <property type="molecule type" value="Genomic_DNA"/>
</dbReference>
<sequence>MPATSVGERTGNSVPLVLKGDANDVPDAAPYVVTDVERVLADAPYLGYLVAWSSTPTALAAGIILAAALLVIAFRPQHHLPRGGSPEEPPATTPIRPARPDGPRHALGEWRTGAPVVALALTAVLAFAEPSPARAAFTDITAGQITLTMGTAPRPASFTCTNTGVPFVSRRAVLTWPVVGPNYRYRLVYKLLLTGAELKRVEVPAQASGTVTHTTETSVGDLLPPTFNISVYTLVGTNWIPSDPTLTQRVDKSGNLSLCGTEGTVTTAASASAREARTAPSSSGAPSASESSTTESSSPAESSDAEPSTGATPDRPETPAEPERGAAAPNATSTSPRGYDAPVT</sequence>